<sequence length="164" mass="17917">MFKAKVACHTARLKSENWGSPEKSGLARFYNEEIQQQNEIQAPLSFFSSINQKAASSLTPKATRILCHECLFDEAGVPSVEHLGSVQHVLDKPAKSVQLLTLTFSLPPSKSDGYGLTWTTLWRVSSTVNTPYRTGTKQHLTGQGKSTSINSTGPATLGTRACFM</sequence>
<accession>A0AAE1A2G8</accession>
<dbReference type="AlphaFoldDB" id="A0AAE1A2G8"/>
<comment type="caution">
    <text evidence="1">The sequence shown here is derived from an EMBL/GenBank/DDBJ whole genome shotgun (WGS) entry which is preliminary data.</text>
</comment>
<dbReference type="Proteomes" id="UP001283361">
    <property type="component" value="Unassembled WGS sequence"/>
</dbReference>
<evidence type="ECO:0000313" key="2">
    <source>
        <dbReference type="Proteomes" id="UP001283361"/>
    </source>
</evidence>
<keyword evidence="2" id="KW-1185">Reference proteome</keyword>
<reference evidence="1" key="1">
    <citation type="journal article" date="2023" name="G3 (Bethesda)">
        <title>A reference genome for the long-term kleptoplast-retaining sea slug Elysia crispata morphotype clarki.</title>
        <authorList>
            <person name="Eastman K.E."/>
            <person name="Pendleton A.L."/>
            <person name="Shaikh M.A."/>
            <person name="Suttiyut T."/>
            <person name="Ogas R."/>
            <person name="Tomko P."/>
            <person name="Gavelis G."/>
            <person name="Widhalm J.R."/>
            <person name="Wisecaver J.H."/>
        </authorList>
    </citation>
    <scope>NUCLEOTIDE SEQUENCE</scope>
    <source>
        <strain evidence="1">ECLA1</strain>
    </source>
</reference>
<organism evidence="1 2">
    <name type="scientific">Elysia crispata</name>
    <name type="common">lettuce slug</name>
    <dbReference type="NCBI Taxonomy" id="231223"/>
    <lineage>
        <taxon>Eukaryota</taxon>
        <taxon>Metazoa</taxon>
        <taxon>Spiralia</taxon>
        <taxon>Lophotrochozoa</taxon>
        <taxon>Mollusca</taxon>
        <taxon>Gastropoda</taxon>
        <taxon>Heterobranchia</taxon>
        <taxon>Euthyneura</taxon>
        <taxon>Panpulmonata</taxon>
        <taxon>Sacoglossa</taxon>
        <taxon>Placobranchoidea</taxon>
        <taxon>Plakobranchidae</taxon>
        <taxon>Elysia</taxon>
    </lineage>
</organism>
<dbReference type="EMBL" id="JAWDGP010002819">
    <property type="protein sequence ID" value="KAK3779658.1"/>
    <property type="molecule type" value="Genomic_DNA"/>
</dbReference>
<name>A0AAE1A2G8_9GAST</name>
<proteinExistence type="predicted"/>
<protein>
    <submittedName>
        <fullName evidence="1">Uncharacterized protein</fullName>
    </submittedName>
</protein>
<gene>
    <name evidence="1" type="ORF">RRG08_040381</name>
</gene>
<evidence type="ECO:0000313" key="1">
    <source>
        <dbReference type="EMBL" id="KAK3779658.1"/>
    </source>
</evidence>